<evidence type="ECO:0000313" key="2">
    <source>
        <dbReference type="Proteomes" id="UP000831701"/>
    </source>
</evidence>
<gene>
    <name evidence="1" type="ORF">L3Q82_015449</name>
</gene>
<protein>
    <submittedName>
        <fullName evidence="1">Uncharacterized protein</fullName>
    </submittedName>
</protein>
<sequence length="178" mass="19467">MGSGSETVQPVPEEAGAGPGLAPQSDEQALRSSGSSGTKPKAKELVVDFRRRSHSQSSQQRGKPSPLLCRHLSSRNEAKNVSKLKALQPVPTHITQSPFASAKKDAHVLQAENQKLFTEFVEHCLAVTQDCPEVLTFLQTKHSKASPDYLSSVEFRNTLGRCLTRAQANRSKILCLYK</sequence>
<keyword evidence="2" id="KW-1185">Reference proteome</keyword>
<evidence type="ECO:0000313" key="1">
    <source>
        <dbReference type="EMBL" id="KAI3357073.1"/>
    </source>
</evidence>
<organism evidence="1 2">
    <name type="scientific">Scortum barcoo</name>
    <name type="common">barcoo grunter</name>
    <dbReference type="NCBI Taxonomy" id="214431"/>
    <lineage>
        <taxon>Eukaryota</taxon>
        <taxon>Metazoa</taxon>
        <taxon>Chordata</taxon>
        <taxon>Craniata</taxon>
        <taxon>Vertebrata</taxon>
        <taxon>Euteleostomi</taxon>
        <taxon>Actinopterygii</taxon>
        <taxon>Neopterygii</taxon>
        <taxon>Teleostei</taxon>
        <taxon>Neoteleostei</taxon>
        <taxon>Acanthomorphata</taxon>
        <taxon>Eupercaria</taxon>
        <taxon>Centrarchiformes</taxon>
        <taxon>Terapontoidei</taxon>
        <taxon>Terapontidae</taxon>
        <taxon>Scortum</taxon>
    </lineage>
</organism>
<reference evidence="1" key="1">
    <citation type="submission" date="2022-04" db="EMBL/GenBank/DDBJ databases">
        <title>Jade perch genome.</title>
        <authorList>
            <person name="Chao B."/>
        </authorList>
    </citation>
    <scope>NUCLEOTIDE SEQUENCE</scope>
    <source>
        <strain evidence="1">CB-2022</strain>
    </source>
</reference>
<dbReference type="Proteomes" id="UP000831701">
    <property type="component" value="Chromosome 19"/>
</dbReference>
<dbReference type="EMBL" id="CM041549">
    <property type="protein sequence ID" value="KAI3357073.1"/>
    <property type="molecule type" value="Genomic_DNA"/>
</dbReference>
<comment type="caution">
    <text evidence="1">The sequence shown here is derived from an EMBL/GenBank/DDBJ whole genome shotgun (WGS) entry which is preliminary data.</text>
</comment>
<name>A0ACB8VP91_9TELE</name>
<accession>A0ACB8VP91</accession>
<proteinExistence type="predicted"/>